<gene>
    <name evidence="6" type="ORF">SAMN02746009_03038</name>
</gene>
<dbReference type="SUPFAM" id="SSF46894">
    <property type="entry name" value="C-terminal effector domain of the bipartite response regulators"/>
    <property type="match status" value="1"/>
</dbReference>
<dbReference type="InterPro" id="IPR000792">
    <property type="entry name" value="Tscrpt_reg_LuxR_C"/>
</dbReference>
<dbReference type="OrthoDB" id="9797341at2"/>
<evidence type="ECO:0000259" key="4">
    <source>
        <dbReference type="PROSITE" id="PS50043"/>
    </source>
</evidence>
<dbReference type="SMART" id="SM00448">
    <property type="entry name" value="REC"/>
    <property type="match status" value="1"/>
</dbReference>
<dbReference type="AlphaFoldDB" id="A0A1M7BX41"/>
<dbReference type="InterPro" id="IPR016032">
    <property type="entry name" value="Sig_transdc_resp-reg_C-effctor"/>
</dbReference>
<keyword evidence="2" id="KW-0238">DNA-binding</keyword>
<dbReference type="PANTHER" id="PTHR43214">
    <property type="entry name" value="TWO-COMPONENT RESPONSE REGULATOR"/>
    <property type="match status" value="1"/>
</dbReference>
<dbReference type="InterPro" id="IPR039420">
    <property type="entry name" value="WalR-like"/>
</dbReference>
<organism evidence="6 7">
    <name type="scientific">Hymenobacter psychrotolerans DSM 18569</name>
    <dbReference type="NCBI Taxonomy" id="1121959"/>
    <lineage>
        <taxon>Bacteria</taxon>
        <taxon>Pseudomonadati</taxon>
        <taxon>Bacteroidota</taxon>
        <taxon>Cytophagia</taxon>
        <taxon>Cytophagales</taxon>
        <taxon>Hymenobacteraceae</taxon>
        <taxon>Hymenobacter</taxon>
    </lineage>
</organism>
<evidence type="ECO:0000256" key="2">
    <source>
        <dbReference type="ARBA" id="ARBA00023125"/>
    </source>
</evidence>
<dbReference type="CDD" id="cd06170">
    <property type="entry name" value="LuxR_C_like"/>
    <property type="match status" value="1"/>
</dbReference>
<dbReference type="PROSITE" id="PS50110">
    <property type="entry name" value="RESPONSE_REGULATORY"/>
    <property type="match status" value="1"/>
</dbReference>
<dbReference type="Pfam" id="PF00196">
    <property type="entry name" value="GerE"/>
    <property type="match status" value="1"/>
</dbReference>
<evidence type="ECO:0000256" key="3">
    <source>
        <dbReference type="PROSITE-ProRule" id="PRU00169"/>
    </source>
</evidence>
<dbReference type="GO" id="GO:0006355">
    <property type="term" value="P:regulation of DNA-templated transcription"/>
    <property type="evidence" value="ECO:0007669"/>
    <property type="project" value="InterPro"/>
</dbReference>
<dbReference type="STRING" id="1121959.SAMN02746009_03038"/>
<dbReference type="GO" id="GO:0000160">
    <property type="term" value="P:phosphorelay signal transduction system"/>
    <property type="evidence" value="ECO:0007669"/>
    <property type="project" value="InterPro"/>
</dbReference>
<dbReference type="Gene3D" id="3.40.50.2300">
    <property type="match status" value="1"/>
</dbReference>
<dbReference type="EMBL" id="FRAS01000017">
    <property type="protein sequence ID" value="SHL59551.1"/>
    <property type="molecule type" value="Genomic_DNA"/>
</dbReference>
<dbReference type="PROSITE" id="PS50043">
    <property type="entry name" value="HTH_LUXR_2"/>
    <property type="match status" value="1"/>
</dbReference>
<accession>A0A1M7BX41</accession>
<reference evidence="7" key="1">
    <citation type="submission" date="2016-11" db="EMBL/GenBank/DDBJ databases">
        <authorList>
            <person name="Varghese N."/>
            <person name="Submissions S."/>
        </authorList>
    </citation>
    <scope>NUCLEOTIDE SEQUENCE [LARGE SCALE GENOMIC DNA]</scope>
    <source>
        <strain evidence="7">DSM 18569</strain>
    </source>
</reference>
<keyword evidence="1 3" id="KW-0597">Phosphoprotein</keyword>
<proteinExistence type="predicted"/>
<dbReference type="Proteomes" id="UP000183947">
    <property type="component" value="Unassembled WGS sequence"/>
</dbReference>
<evidence type="ECO:0000256" key="1">
    <source>
        <dbReference type="ARBA" id="ARBA00022553"/>
    </source>
</evidence>
<dbReference type="InterPro" id="IPR011006">
    <property type="entry name" value="CheY-like_superfamily"/>
</dbReference>
<dbReference type="Pfam" id="PF00072">
    <property type="entry name" value="Response_reg"/>
    <property type="match status" value="1"/>
</dbReference>
<dbReference type="SUPFAM" id="SSF52172">
    <property type="entry name" value="CheY-like"/>
    <property type="match status" value="1"/>
</dbReference>
<feature type="domain" description="Response regulatory" evidence="5">
    <location>
        <begin position="3"/>
        <end position="119"/>
    </location>
</feature>
<dbReference type="PANTHER" id="PTHR43214:SF43">
    <property type="entry name" value="TWO-COMPONENT RESPONSE REGULATOR"/>
    <property type="match status" value="1"/>
</dbReference>
<dbReference type="RefSeq" id="WP_073286826.1">
    <property type="nucleotide sequence ID" value="NZ_FRAS01000017.1"/>
</dbReference>
<feature type="modified residue" description="4-aspartylphosphate" evidence="3">
    <location>
        <position position="54"/>
    </location>
</feature>
<feature type="domain" description="HTH luxR-type" evidence="4">
    <location>
        <begin position="147"/>
        <end position="212"/>
    </location>
</feature>
<name>A0A1M7BX41_9BACT</name>
<protein>
    <submittedName>
        <fullName evidence="6">Two component transcriptional regulator, LuxR family</fullName>
    </submittedName>
</protein>
<dbReference type="GO" id="GO:0003677">
    <property type="term" value="F:DNA binding"/>
    <property type="evidence" value="ECO:0007669"/>
    <property type="project" value="UniProtKB-KW"/>
</dbReference>
<keyword evidence="7" id="KW-1185">Reference proteome</keyword>
<dbReference type="SMART" id="SM00421">
    <property type="entry name" value="HTH_LUXR"/>
    <property type="match status" value="1"/>
</dbReference>
<dbReference type="InterPro" id="IPR001789">
    <property type="entry name" value="Sig_transdc_resp-reg_receiver"/>
</dbReference>
<evidence type="ECO:0000313" key="6">
    <source>
        <dbReference type="EMBL" id="SHL59551.1"/>
    </source>
</evidence>
<evidence type="ECO:0000313" key="7">
    <source>
        <dbReference type="Proteomes" id="UP000183947"/>
    </source>
</evidence>
<evidence type="ECO:0000259" key="5">
    <source>
        <dbReference type="PROSITE" id="PS50110"/>
    </source>
</evidence>
<dbReference type="PRINTS" id="PR00038">
    <property type="entry name" value="HTHLUXR"/>
</dbReference>
<dbReference type="InterPro" id="IPR058245">
    <property type="entry name" value="NreC/VraR/RcsB-like_REC"/>
</dbReference>
<sequence>MIRVLLTDDHPIIRDGIRSLVQTEPSLTIVGEAGDGQALLNLLPTTPADVVVLDLNMPGLSGFDTIPLLRQQYPDLNILVLSMLDNEQYVAQTLRSGALGYALKNTTRAELIYAITTVARGQPYLSTTIALELLRKLHQPSDALADPLRPALTLSKRELEVLRLIAEGLTSAEIADRLFTSKRTIETHRQNIIEKTQAKNTAALIRFAVSNGLV</sequence>
<dbReference type="CDD" id="cd17535">
    <property type="entry name" value="REC_NarL-like"/>
    <property type="match status" value="1"/>
</dbReference>